<evidence type="ECO:0000256" key="6">
    <source>
        <dbReference type="HAMAP-Rule" id="MF_01208"/>
    </source>
</evidence>
<keyword evidence="6" id="KW-0460">Magnesium</keyword>
<dbReference type="NCBIfam" id="TIGR00336">
    <property type="entry name" value="pyrE"/>
    <property type="match status" value="1"/>
</dbReference>
<feature type="binding site" evidence="6">
    <location>
        <position position="154"/>
    </location>
    <ligand>
        <name>orotate</name>
        <dbReference type="ChEBI" id="CHEBI:30839"/>
    </ligand>
</feature>
<feature type="binding site" evidence="6">
    <location>
        <position position="96"/>
    </location>
    <ligand>
        <name>5-phospho-alpha-D-ribose 1-diphosphate</name>
        <dbReference type="ChEBI" id="CHEBI:58017"/>
        <note>ligand shared between dimeric partners</note>
    </ligand>
</feature>
<protein>
    <recommendedName>
        <fullName evidence="2 6">Orotate phosphoribosyltransferase</fullName>
        <shortName evidence="6">OPRT</shortName>
        <shortName evidence="6">OPRTase</shortName>
        <ecNumber evidence="2 6">2.4.2.10</ecNumber>
    </recommendedName>
</protein>
<comment type="catalytic activity">
    <reaction evidence="6">
        <text>orotidine 5'-phosphate + diphosphate = orotate + 5-phospho-alpha-D-ribose 1-diphosphate</text>
        <dbReference type="Rhea" id="RHEA:10380"/>
        <dbReference type="ChEBI" id="CHEBI:30839"/>
        <dbReference type="ChEBI" id="CHEBI:33019"/>
        <dbReference type="ChEBI" id="CHEBI:57538"/>
        <dbReference type="ChEBI" id="CHEBI:58017"/>
        <dbReference type="EC" id="2.4.2.10"/>
    </reaction>
</comment>
<dbReference type="Pfam" id="PF00156">
    <property type="entry name" value="Pribosyltran"/>
    <property type="match status" value="1"/>
</dbReference>
<sequence length="197" mass="21487">MRRRLQEKILDKAFQVADAPVFKLVSGAMSRFYFNCKRVTLDPEGMVLIGHLIFERIKDLNVHGIGGLTLGADPIANAVAYTSWLHGHPIQAFVVRKAQKEHGIPARIEGNLGEGDRVVVVDDVITTGGSTIQAIRACKAAGLHVVRAVVLVDRQEMNGRENILEEVDTVEALVLRDDIMALHEARGAQGPKKGLPA</sequence>
<comment type="similarity">
    <text evidence="6">Belongs to the purine/pyrimidine phosphoribosyltransferase family. PyrE subfamily.</text>
</comment>
<feature type="binding site" description="in other chain" evidence="6">
    <location>
        <begin position="122"/>
        <end position="130"/>
    </location>
    <ligand>
        <name>5-phospho-alpha-D-ribose 1-diphosphate</name>
        <dbReference type="ChEBI" id="CHEBI:58017"/>
        <note>ligand shared between dimeric partners</note>
    </ligand>
</feature>
<dbReference type="AlphaFoldDB" id="A0A832A697"/>
<evidence type="ECO:0000259" key="7">
    <source>
        <dbReference type="Pfam" id="PF00156"/>
    </source>
</evidence>
<comment type="caution">
    <text evidence="8">The sequence shown here is derived from an EMBL/GenBank/DDBJ whole genome shotgun (WGS) entry which is preliminary data.</text>
</comment>
<reference evidence="8" key="1">
    <citation type="journal article" date="2020" name="mSystems">
        <title>Genome- and Community-Level Interaction Insights into Carbon Utilization and Element Cycling Functions of Hydrothermarchaeota in Hydrothermal Sediment.</title>
        <authorList>
            <person name="Zhou Z."/>
            <person name="Liu Y."/>
            <person name="Xu W."/>
            <person name="Pan J."/>
            <person name="Luo Z.H."/>
            <person name="Li M."/>
        </authorList>
    </citation>
    <scope>NUCLEOTIDE SEQUENCE [LARGE SCALE GENOMIC DNA]</scope>
    <source>
        <strain evidence="8">SpSt-456</strain>
    </source>
</reference>
<dbReference type="Gene3D" id="3.40.50.2020">
    <property type="match status" value="1"/>
</dbReference>
<organism evidence="8">
    <name type="scientific">Desulfacinum infernum</name>
    <dbReference type="NCBI Taxonomy" id="35837"/>
    <lineage>
        <taxon>Bacteria</taxon>
        <taxon>Pseudomonadati</taxon>
        <taxon>Thermodesulfobacteriota</taxon>
        <taxon>Syntrophobacteria</taxon>
        <taxon>Syntrophobacterales</taxon>
        <taxon>Syntrophobacteraceae</taxon>
        <taxon>Desulfacinum</taxon>
    </lineage>
</organism>
<evidence type="ECO:0000256" key="5">
    <source>
        <dbReference type="ARBA" id="ARBA00022975"/>
    </source>
</evidence>
<dbReference type="GO" id="GO:0019856">
    <property type="term" value="P:pyrimidine nucleobase biosynthetic process"/>
    <property type="evidence" value="ECO:0007669"/>
    <property type="project" value="TreeGrafter"/>
</dbReference>
<proteinExistence type="inferred from homology"/>
<accession>A0A832A697</accession>
<name>A0A832A697_9BACT</name>
<dbReference type="HAMAP" id="MF_01208">
    <property type="entry name" value="PyrE"/>
    <property type="match status" value="1"/>
</dbReference>
<comment type="subunit">
    <text evidence="6">Homodimer.</text>
</comment>
<dbReference type="InterPro" id="IPR004467">
    <property type="entry name" value="Or_phspho_trans_dom"/>
</dbReference>
<feature type="binding site" evidence="6">
    <location>
        <position position="126"/>
    </location>
    <ligand>
        <name>orotate</name>
        <dbReference type="ChEBI" id="CHEBI:30839"/>
    </ligand>
</feature>
<dbReference type="InterPro" id="IPR000836">
    <property type="entry name" value="PRTase_dom"/>
</dbReference>
<dbReference type="GO" id="GO:0044205">
    <property type="term" value="P:'de novo' UMP biosynthetic process"/>
    <property type="evidence" value="ECO:0007669"/>
    <property type="project" value="UniProtKB-UniRule"/>
</dbReference>
<comment type="function">
    <text evidence="6">Catalyzes the transfer of a ribosyl phosphate group from 5-phosphoribose 1-diphosphate to orotate, leading to the formation of orotidine monophosphate (OMP).</text>
</comment>
<dbReference type="EC" id="2.4.2.10" evidence="2 6"/>
<feature type="domain" description="Phosphoribosyltransferase" evidence="7">
    <location>
        <begin position="71"/>
        <end position="158"/>
    </location>
</feature>
<gene>
    <name evidence="6 8" type="primary">pyrE</name>
    <name evidence="8" type="ORF">ENS06_09090</name>
</gene>
<dbReference type="SUPFAM" id="SSF53271">
    <property type="entry name" value="PRTase-like"/>
    <property type="match status" value="1"/>
</dbReference>
<evidence type="ECO:0000256" key="3">
    <source>
        <dbReference type="ARBA" id="ARBA00022676"/>
    </source>
</evidence>
<keyword evidence="5 6" id="KW-0665">Pyrimidine biosynthesis</keyword>
<dbReference type="CDD" id="cd06223">
    <property type="entry name" value="PRTases_typeI"/>
    <property type="match status" value="1"/>
</dbReference>
<dbReference type="GO" id="GO:0004588">
    <property type="term" value="F:orotate phosphoribosyltransferase activity"/>
    <property type="evidence" value="ECO:0007669"/>
    <property type="project" value="UniProtKB-UniRule"/>
</dbReference>
<comment type="cofactor">
    <cofactor evidence="6">
        <name>Mg(2+)</name>
        <dbReference type="ChEBI" id="CHEBI:18420"/>
    </cofactor>
</comment>
<feature type="binding site" evidence="6">
    <location>
        <position position="102"/>
    </location>
    <ligand>
        <name>5-phospho-alpha-D-ribose 1-diphosphate</name>
        <dbReference type="ChEBI" id="CHEBI:58017"/>
        <note>ligand shared between dimeric partners</note>
    </ligand>
</feature>
<feature type="binding site" description="in other chain" evidence="6">
    <location>
        <position position="97"/>
    </location>
    <ligand>
        <name>5-phospho-alpha-D-ribose 1-diphosphate</name>
        <dbReference type="ChEBI" id="CHEBI:58017"/>
        <note>ligand shared between dimeric partners</note>
    </ligand>
</feature>
<evidence type="ECO:0000313" key="8">
    <source>
        <dbReference type="EMBL" id="HFK97459.1"/>
    </source>
</evidence>
<evidence type="ECO:0000256" key="2">
    <source>
        <dbReference type="ARBA" id="ARBA00011971"/>
    </source>
</evidence>
<dbReference type="PANTHER" id="PTHR19278">
    <property type="entry name" value="OROTATE PHOSPHORIBOSYLTRANSFERASE"/>
    <property type="match status" value="1"/>
</dbReference>
<dbReference type="EMBL" id="DSTK01000027">
    <property type="protein sequence ID" value="HFK97459.1"/>
    <property type="molecule type" value="Genomic_DNA"/>
</dbReference>
<dbReference type="UniPathway" id="UPA00070">
    <property type="reaction ID" value="UER00119"/>
</dbReference>
<evidence type="ECO:0000256" key="4">
    <source>
        <dbReference type="ARBA" id="ARBA00022679"/>
    </source>
</evidence>
<feature type="binding site" evidence="6">
    <location>
        <position position="100"/>
    </location>
    <ligand>
        <name>5-phospho-alpha-D-ribose 1-diphosphate</name>
        <dbReference type="ChEBI" id="CHEBI:58017"/>
        <note>ligand shared between dimeric partners</note>
    </ligand>
</feature>
<keyword evidence="4 6" id="KW-0808">Transferase</keyword>
<dbReference type="PANTHER" id="PTHR19278:SF9">
    <property type="entry name" value="URIDINE 5'-MONOPHOSPHATE SYNTHASE"/>
    <property type="match status" value="1"/>
</dbReference>
<comment type="pathway">
    <text evidence="1 6">Pyrimidine metabolism; UMP biosynthesis via de novo pathway; UMP from orotate: step 1/2.</text>
</comment>
<comment type="caution">
    <text evidence="6">Lacks conserved residue(s) required for the propagation of feature annotation.</text>
</comment>
<keyword evidence="3 6" id="KW-0328">Glycosyltransferase</keyword>
<dbReference type="InterPro" id="IPR023031">
    <property type="entry name" value="OPRT"/>
</dbReference>
<dbReference type="InterPro" id="IPR029057">
    <property type="entry name" value="PRTase-like"/>
</dbReference>
<evidence type="ECO:0000256" key="1">
    <source>
        <dbReference type="ARBA" id="ARBA00004889"/>
    </source>
</evidence>
<dbReference type="GO" id="GO:0000287">
    <property type="term" value="F:magnesium ion binding"/>
    <property type="evidence" value="ECO:0007669"/>
    <property type="project" value="UniProtKB-UniRule"/>
</dbReference>